<gene>
    <name evidence="1" type="ORF">HRTV-10_gp82</name>
</gene>
<reference evidence="1 2" key="1">
    <citation type="submission" date="2021-05" db="EMBL/GenBank/DDBJ databases">
        <title>Diversity, taxonomy and evolution of archaeal viruses of the class Caudoviricetes.</title>
        <authorList>
            <person name="Liu Y."/>
            <person name="Demina T.A."/>
            <person name="Roux S."/>
            <person name="Aiewsakun P."/>
            <person name="Kazlauskas D."/>
            <person name="Simmonds P."/>
            <person name="Prangishvili D."/>
            <person name="Oksanen H.M."/>
            <person name="Krupovic M."/>
        </authorList>
    </citation>
    <scope>NUCLEOTIDE SEQUENCE [LARGE SCALE GENOMIC DNA]</scope>
    <source>
        <strain evidence="1">HRTV-10/43</strain>
    </source>
</reference>
<organism evidence="1 2">
    <name type="scientific">Halorubrum tailed virus 10</name>
    <dbReference type="NCBI Taxonomy" id="2877991"/>
    <lineage>
        <taxon>Viruses</taxon>
        <taxon>Duplodnaviria</taxon>
        <taxon>Heunggongvirae</taxon>
        <taxon>Uroviricota</taxon>
        <taxon>Caudoviricetes</taxon>
        <taxon>Thumleimavirales</taxon>
        <taxon>Hafunaviridae</taxon>
        <taxon>Haloferacalesvirus</taxon>
        <taxon>Haloferacalesvirus eilatense</taxon>
        <taxon>Haloferacalesvirus HRTV10</taxon>
    </lineage>
</organism>
<dbReference type="EMBL" id="MZ334496">
    <property type="protein sequence ID" value="UBF19666.1"/>
    <property type="molecule type" value="Genomic_DNA"/>
</dbReference>
<evidence type="ECO:0000313" key="1">
    <source>
        <dbReference type="EMBL" id="UBF19666.1"/>
    </source>
</evidence>
<dbReference type="Proteomes" id="UP000827922">
    <property type="component" value="Segment"/>
</dbReference>
<evidence type="ECO:0000313" key="2">
    <source>
        <dbReference type="Proteomes" id="UP000827922"/>
    </source>
</evidence>
<sequence>MSAFIVKTSRIGRKITENYLFHSECALSVLSSTDRVILSHGKVVALSDVIKHERYE</sequence>
<accession>A0AAE8XSL1</accession>
<proteinExistence type="predicted"/>
<keyword evidence="2" id="KW-1185">Reference proteome</keyword>
<protein>
    <submittedName>
        <fullName evidence="1">Uncharacterized protein</fullName>
    </submittedName>
</protein>
<name>A0AAE8XSL1_9CAUD</name>